<comment type="caution">
    <text evidence="1">The sequence shown here is derived from an EMBL/GenBank/DDBJ whole genome shotgun (WGS) entry which is preliminary data.</text>
</comment>
<name>A0A4C1SV73_EUMVA</name>
<gene>
    <name evidence="1" type="ORF">EVAR_76701_1</name>
</gene>
<dbReference type="Proteomes" id="UP000299102">
    <property type="component" value="Unassembled WGS sequence"/>
</dbReference>
<dbReference type="AlphaFoldDB" id="A0A4C1SV73"/>
<proteinExistence type="predicted"/>
<accession>A0A4C1SV73</accession>
<keyword evidence="2" id="KW-1185">Reference proteome</keyword>
<protein>
    <submittedName>
        <fullName evidence="1">Uncharacterized protein</fullName>
    </submittedName>
</protein>
<dbReference type="EMBL" id="BGZK01000017">
    <property type="protein sequence ID" value="GBP05237.1"/>
    <property type="molecule type" value="Genomic_DNA"/>
</dbReference>
<reference evidence="1 2" key="1">
    <citation type="journal article" date="2019" name="Commun. Biol.">
        <title>The bagworm genome reveals a unique fibroin gene that provides high tensile strength.</title>
        <authorList>
            <person name="Kono N."/>
            <person name="Nakamura H."/>
            <person name="Ohtoshi R."/>
            <person name="Tomita M."/>
            <person name="Numata K."/>
            <person name="Arakawa K."/>
        </authorList>
    </citation>
    <scope>NUCLEOTIDE SEQUENCE [LARGE SCALE GENOMIC DNA]</scope>
</reference>
<evidence type="ECO:0000313" key="1">
    <source>
        <dbReference type="EMBL" id="GBP05237.1"/>
    </source>
</evidence>
<sequence length="93" mass="10239">MAQGYRRKNRALTKDNISYQKLYRRASARGRGGGRGKVEVITHQYAAGGAGILLRDRRLIYSHVARRRDCASDCVRVFGSAAGSSSAVKKEPL</sequence>
<organism evidence="1 2">
    <name type="scientific">Eumeta variegata</name>
    <name type="common">Bagworm moth</name>
    <name type="synonym">Eumeta japonica</name>
    <dbReference type="NCBI Taxonomy" id="151549"/>
    <lineage>
        <taxon>Eukaryota</taxon>
        <taxon>Metazoa</taxon>
        <taxon>Ecdysozoa</taxon>
        <taxon>Arthropoda</taxon>
        <taxon>Hexapoda</taxon>
        <taxon>Insecta</taxon>
        <taxon>Pterygota</taxon>
        <taxon>Neoptera</taxon>
        <taxon>Endopterygota</taxon>
        <taxon>Lepidoptera</taxon>
        <taxon>Glossata</taxon>
        <taxon>Ditrysia</taxon>
        <taxon>Tineoidea</taxon>
        <taxon>Psychidae</taxon>
        <taxon>Oiketicinae</taxon>
        <taxon>Eumeta</taxon>
    </lineage>
</organism>
<evidence type="ECO:0000313" key="2">
    <source>
        <dbReference type="Proteomes" id="UP000299102"/>
    </source>
</evidence>